<dbReference type="EMBL" id="JACCAA010000001">
    <property type="protein sequence ID" value="NYG57871.1"/>
    <property type="molecule type" value="Genomic_DNA"/>
</dbReference>
<gene>
    <name evidence="3" type="ORF">BJ980_000794</name>
</gene>
<sequence length="339" mass="37288">MLHLTLAGLSEDKKRLLLVSDKGEEFSLTVDDKLRAALRGEHARLGQLEIQMESTLRPRDIQARIRAGESPESVAQAAHTTVDKILPFANPVLAEREHIAQRAQRSSVRRRSGDSGARTLGEAVSAQYSQLNLHSNTVQWDAWRREDGRWTLTAAYVAGKKKGTARFTFDPPGNYVTMENDEARWLVGEAPTSTPAAPDRDDLQKARQRRLSAIPEDELPLGDDAISLVTDAPAPTPEEDPDESTVDLTEAARAVREVEQAPETTPETAPDPAFEATPEPLSEVPRAPAEERADSAETGRDSDPEPEPERQPTRKPARKKGRASVPSWDEIMFGGGKQD</sequence>
<evidence type="ECO:0000313" key="3">
    <source>
        <dbReference type="EMBL" id="NYG57871.1"/>
    </source>
</evidence>
<comment type="caution">
    <text evidence="3">The sequence shown here is derived from an EMBL/GenBank/DDBJ whole genome shotgun (WGS) entry which is preliminary data.</text>
</comment>
<feature type="compositionally biased region" description="Basic residues" evidence="1">
    <location>
        <begin position="313"/>
        <end position="322"/>
    </location>
</feature>
<accession>A0A7Y9RYQ2</accession>
<evidence type="ECO:0000313" key="4">
    <source>
        <dbReference type="Proteomes" id="UP000540656"/>
    </source>
</evidence>
<dbReference type="NCBIfam" id="NF040712">
    <property type="entry name" value="SepH"/>
    <property type="match status" value="1"/>
</dbReference>
<dbReference type="Pfam" id="PF11268">
    <property type="entry name" value="DUF3071"/>
    <property type="match status" value="1"/>
</dbReference>
<feature type="compositionally biased region" description="Low complexity" evidence="1">
    <location>
        <begin position="261"/>
        <end position="280"/>
    </location>
</feature>
<dbReference type="InterPro" id="IPR047682">
    <property type="entry name" value="SepH-like"/>
</dbReference>
<evidence type="ECO:0000259" key="2">
    <source>
        <dbReference type="Pfam" id="PF11268"/>
    </source>
</evidence>
<proteinExistence type="predicted"/>
<name>A0A7Y9RYQ2_9ACTN</name>
<feature type="compositionally biased region" description="Basic and acidic residues" evidence="1">
    <location>
        <begin position="288"/>
        <end position="312"/>
    </location>
</feature>
<dbReference type="InterPro" id="IPR021421">
    <property type="entry name" value="DUF3071"/>
</dbReference>
<feature type="domain" description="DUF3071" evidence="2">
    <location>
        <begin position="1"/>
        <end position="169"/>
    </location>
</feature>
<dbReference type="RefSeq" id="WP_179501089.1">
    <property type="nucleotide sequence ID" value="NZ_JACCAA010000001.1"/>
</dbReference>
<reference evidence="3 4" key="1">
    <citation type="submission" date="2020-07" db="EMBL/GenBank/DDBJ databases">
        <title>Sequencing the genomes of 1000 actinobacteria strains.</title>
        <authorList>
            <person name="Klenk H.-P."/>
        </authorList>
    </citation>
    <scope>NUCLEOTIDE SEQUENCE [LARGE SCALE GENOMIC DNA]</scope>
    <source>
        <strain evidence="3 4">DSM 23819</strain>
    </source>
</reference>
<dbReference type="Proteomes" id="UP000540656">
    <property type="component" value="Unassembled WGS sequence"/>
</dbReference>
<keyword evidence="4" id="KW-1185">Reference proteome</keyword>
<feature type="region of interest" description="Disordered" evidence="1">
    <location>
        <begin position="190"/>
        <end position="339"/>
    </location>
</feature>
<dbReference type="AlphaFoldDB" id="A0A7Y9RYQ2"/>
<protein>
    <recommendedName>
        <fullName evidence="2">DUF3071 domain-containing protein</fullName>
    </recommendedName>
</protein>
<evidence type="ECO:0000256" key="1">
    <source>
        <dbReference type="SAM" id="MobiDB-lite"/>
    </source>
</evidence>
<organism evidence="3 4">
    <name type="scientific">Nocardioides daedukensis</name>
    <dbReference type="NCBI Taxonomy" id="634462"/>
    <lineage>
        <taxon>Bacteria</taxon>
        <taxon>Bacillati</taxon>
        <taxon>Actinomycetota</taxon>
        <taxon>Actinomycetes</taxon>
        <taxon>Propionibacteriales</taxon>
        <taxon>Nocardioidaceae</taxon>
        <taxon>Nocardioides</taxon>
    </lineage>
</organism>